<gene>
    <name evidence="1" type="ORF">Q8W34_13980</name>
</gene>
<accession>A0ABT9FG34</accession>
<dbReference type="Proteomes" id="UP001177212">
    <property type="component" value="Unassembled WGS sequence"/>
</dbReference>
<proteinExistence type="predicted"/>
<evidence type="ECO:0000313" key="1">
    <source>
        <dbReference type="EMBL" id="MDP2565750.1"/>
    </source>
</evidence>
<dbReference type="RefSeq" id="WP_305472473.1">
    <property type="nucleotide sequence ID" value="NZ_JAUYVT010000014.1"/>
</dbReference>
<reference evidence="1" key="1">
    <citation type="submission" date="2023-07" db="EMBL/GenBank/DDBJ databases">
        <title>Genome content predicts the carbon catabolic preferences of heterotrophic bacteria.</title>
        <authorList>
            <person name="Gralka M."/>
        </authorList>
    </citation>
    <scope>NUCLEOTIDE SEQUENCE</scope>
    <source>
        <strain evidence="1">4G09</strain>
    </source>
</reference>
<sequence>MQLKTLKTVEDFEQLKKGQVIYVCDGEIEPPKHHKKKHRTWCLNNYKGFVHRFGYSCGRYEITIDSTGKGGMVYCYSINQLTFQVKESILDISQPVKRVKVSGIDAAIQSGDESCVHLWLSTDPKVSPVFSLYLDFKTGVFSSNDRVSEEQLKRFTDSLDAQAIKEAVWPIVSN</sequence>
<dbReference type="EMBL" id="JAUYVT010000014">
    <property type="protein sequence ID" value="MDP2565750.1"/>
    <property type="molecule type" value="Genomic_DNA"/>
</dbReference>
<keyword evidence="2" id="KW-1185">Reference proteome</keyword>
<organism evidence="1 2">
    <name type="scientific">Pseudoalteromonas marina</name>
    <dbReference type="NCBI Taxonomy" id="267375"/>
    <lineage>
        <taxon>Bacteria</taxon>
        <taxon>Pseudomonadati</taxon>
        <taxon>Pseudomonadota</taxon>
        <taxon>Gammaproteobacteria</taxon>
        <taxon>Alteromonadales</taxon>
        <taxon>Pseudoalteromonadaceae</taxon>
        <taxon>Pseudoalteromonas</taxon>
    </lineage>
</organism>
<evidence type="ECO:0000313" key="2">
    <source>
        <dbReference type="Proteomes" id="UP001177212"/>
    </source>
</evidence>
<comment type="caution">
    <text evidence="1">The sequence shown here is derived from an EMBL/GenBank/DDBJ whole genome shotgun (WGS) entry which is preliminary data.</text>
</comment>
<protein>
    <submittedName>
        <fullName evidence="1">Uncharacterized protein</fullName>
    </submittedName>
</protein>
<name>A0ABT9FG34_9GAMM</name>